<evidence type="ECO:0000256" key="6">
    <source>
        <dbReference type="ARBA" id="ARBA00022695"/>
    </source>
</evidence>
<keyword evidence="9" id="KW-0067">ATP-binding</keyword>
<comment type="pathway">
    <text evidence="1">Cofactor biosynthesis; FAD biosynthesis; FAD from FMN: step 1/1.</text>
</comment>
<dbReference type="GO" id="GO:0003919">
    <property type="term" value="F:FMN adenylyltransferase activity"/>
    <property type="evidence" value="ECO:0007669"/>
    <property type="project" value="UniProtKB-EC"/>
</dbReference>
<evidence type="ECO:0000259" key="10">
    <source>
        <dbReference type="Pfam" id="PF06574"/>
    </source>
</evidence>
<evidence type="ECO:0000256" key="4">
    <source>
        <dbReference type="ARBA" id="ARBA00022643"/>
    </source>
</evidence>
<keyword evidence="12" id="KW-1185">Reference proteome</keyword>
<sequence length="238" mass="26835">MFFLNRAPLVAKCDRKRVLSSWSPLCGNVTPKEFHVDFSKVRYLTPQQFVEKLSEELGVHGVVAGENYRFGYRAAGDASDLARLCKEYGMKACIINSVMDKNQDSRDIIGYSNSKEQGQVSSTRVRLALANGDMKYVSELLGRHHRVMLMVRNMEKVFRDDRKRLSAPRSCLLNLPPKEGHYRNCSLSIGDENVVVPCRVIIDTTDIHLELDVGLAPHINITAQNSELFSIDFGNSKV</sequence>
<keyword evidence="8" id="KW-0274">FAD</keyword>
<name>A0AAV6WB58_9LAMI</name>
<dbReference type="EC" id="2.7.7.2" evidence="2"/>
<evidence type="ECO:0000256" key="8">
    <source>
        <dbReference type="ARBA" id="ARBA00022827"/>
    </source>
</evidence>
<evidence type="ECO:0000256" key="3">
    <source>
        <dbReference type="ARBA" id="ARBA00022630"/>
    </source>
</evidence>
<feature type="domain" description="FAD synthetase" evidence="10">
    <location>
        <begin position="40"/>
        <end position="103"/>
    </location>
</feature>
<evidence type="ECO:0000256" key="5">
    <source>
        <dbReference type="ARBA" id="ARBA00022679"/>
    </source>
</evidence>
<dbReference type="GO" id="GO:0005524">
    <property type="term" value="F:ATP binding"/>
    <property type="evidence" value="ECO:0007669"/>
    <property type="project" value="UniProtKB-KW"/>
</dbReference>
<dbReference type="SUPFAM" id="SSF52374">
    <property type="entry name" value="Nucleotidylyl transferase"/>
    <property type="match status" value="1"/>
</dbReference>
<protein>
    <recommendedName>
        <fullName evidence="2">FAD synthase</fullName>
        <ecNumber evidence="2">2.7.7.2</ecNumber>
    </recommendedName>
</protein>
<keyword evidence="4" id="KW-0288">FMN</keyword>
<dbReference type="EMBL" id="WHWC01000017">
    <property type="protein sequence ID" value="KAG8365727.1"/>
    <property type="molecule type" value="Genomic_DNA"/>
</dbReference>
<keyword evidence="6" id="KW-0548">Nucleotidyltransferase</keyword>
<organism evidence="11 12">
    <name type="scientific">Buddleja alternifolia</name>
    <dbReference type="NCBI Taxonomy" id="168488"/>
    <lineage>
        <taxon>Eukaryota</taxon>
        <taxon>Viridiplantae</taxon>
        <taxon>Streptophyta</taxon>
        <taxon>Embryophyta</taxon>
        <taxon>Tracheophyta</taxon>
        <taxon>Spermatophyta</taxon>
        <taxon>Magnoliopsida</taxon>
        <taxon>eudicotyledons</taxon>
        <taxon>Gunneridae</taxon>
        <taxon>Pentapetalae</taxon>
        <taxon>asterids</taxon>
        <taxon>lamiids</taxon>
        <taxon>Lamiales</taxon>
        <taxon>Scrophulariaceae</taxon>
        <taxon>Buddlejeae</taxon>
        <taxon>Buddleja</taxon>
    </lineage>
</organism>
<dbReference type="InterPro" id="IPR014729">
    <property type="entry name" value="Rossmann-like_a/b/a_fold"/>
</dbReference>
<keyword evidence="3" id="KW-0285">Flavoprotein</keyword>
<evidence type="ECO:0000313" key="12">
    <source>
        <dbReference type="Proteomes" id="UP000826271"/>
    </source>
</evidence>
<evidence type="ECO:0000256" key="9">
    <source>
        <dbReference type="ARBA" id="ARBA00022840"/>
    </source>
</evidence>
<accession>A0AAV6WB58</accession>
<evidence type="ECO:0000256" key="7">
    <source>
        <dbReference type="ARBA" id="ARBA00022741"/>
    </source>
</evidence>
<evidence type="ECO:0000256" key="1">
    <source>
        <dbReference type="ARBA" id="ARBA00004726"/>
    </source>
</evidence>
<keyword evidence="5" id="KW-0808">Transferase</keyword>
<dbReference type="InterPro" id="IPR015864">
    <property type="entry name" value="FAD_synthase"/>
</dbReference>
<reference evidence="11" key="1">
    <citation type="submission" date="2019-10" db="EMBL/GenBank/DDBJ databases">
        <authorList>
            <person name="Zhang R."/>
            <person name="Pan Y."/>
            <person name="Wang J."/>
            <person name="Ma R."/>
            <person name="Yu S."/>
        </authorList>
    </citation>
    <scope>NUCLEOTIDE SEQUENCE</scope>
    <source>
        <strain evidence="11">LA-IB0</strain>
        <tissue evidence="11">Leaf</tissue>
    </source>
</reference>
<keyword evidence="7" id="KW-0547">Nucleotide-binding</keyword>
<evidence type="ECO:0000256" key="2">
    <source>
        <dbReference type="ARBA" id="ARBA00012393"/>
    </source>
</evidence>
<dbReference type="Gene3D" id="3.40.50.620">
    <property type="entry name" value="HUPs"/>
    <property type="match status" value="1"/>
</dbReference>
<dbReference type="AlphaFoldDB" id="A0AAV6WB58"/>
<dbReference type="Pfam" id="PF06574">
    <property type="entry name" value="FAD_syn"/>
    <property type="match status" value="1"/>
</dbReference>
<comment type="caution">
    <text evidence="11">The sequence shown here is derived from an EMBL/GenBank/DDBJ whole genome shotgun (WGS) entry which is preliminary data.</text>
</comment>
<dbReference type="GO" id="GO:0009231">
    <property type="term" value="P:riboflavin biosynthetic process"/>
    <property type="evidence" value="ECO:0007669"/>
    <property type="project" value="InterPro"/>
</dbReference>
<evidence type="ECO:0000313" key="11">
    <source>
        <dbReference type="EMBL" id="KAG8365727.1"/>
    </source>
</evidence>
<gene>
    <name evidence="11" type="ORF">BUALT_Bualt17G0002000</name>
</gene>
<proteinExistence type="predicted"/>
<dbReference type="Proteomes" id="UP000826271">
    <property type="component" value="Unassembled WGS sequence"/>
</dbReference>